<dbReference type="Proteomes" id="UP000050741">
    <property type="component" value="Unassembled WGS sequence"/>
</dbReference>
<evidence type="ECO:0000313" key="5">
    <source>
        <dbReference type="WBParaSite" id="GPLIN_000507800"/>
    </source>
</evidence>
<dbReference type="WBParaSite" id="GPLIN_000507800">
    <property type="protein sequence ID" value="GPLIN_000507800"/>
    <property type="gene ID" value="GPLIN_000507800"/>
</dbReference>
<reference evidence="4" key="1">
    <citation type="submission" date="2013-12" db="EMBL/GenBank/DDBJ databases">
        <authorList>
            <person name="Aslett M."/>
        </authorList>
    </citation>
    <scope>NUCLEOTIDE SEQUENCE [LARGE SCALE GENOMIC DNA]</scope>
    <source>
        <strain evidence="4">Lindley</strain>
    </source>
</reference>
<dbReference type="SUPFAM" id="SSF49899">
    <property type="entry name" value="Concanavalin A-like lectins/glucanases"/>
    <property type="match status" value="1"/>
</dbReference>
<evidence type="ECO:0000313" key="4">
    <source>
        <dbReference type="Proteomes" id="UP000050741"/>
    </source>
</evidence>
<dbReference type="AlphaFoldDB" id="A0A183BWT9"/>
<dbReference type="Pfam" id="PF00622">
    <property type="entry name" value="SPRY"/>
    <property type="match status" value="1"/>
</dbReference>
<organism evidence="4 5">
    <name type="scientific">Globodera pallida</name>
    <name type="common">Potato cyst nematode worm</name>
    <name type="synonym">Heterodera pallida</name>
    <dbReference type="NCBI Taxonomy" id="36090"/>
    <lineage>
        <taxon>Eukaryota</taxon>
        <taxon>Metazoa</taxon>
        <taxon>Ecdysozoa</taxon>
        <taxon>Nematoda</taxon>
        <taxon>Chromadorea</taxon>
        <taxon>Rhabditida</taxon>
        <taxon>Tylenchina</taxon>
        <taxon>Tylenchomorpha</taxon>
        <taxon>Tylenchoidea</taxon>
        <taxon>Heteroderidae</taxon>
        <taxon>Heteroderinae</taxon>
        <taxon>Globodera</taxon>
    </lineage>
</organism>
<sequence>MPTFLFLVAICLLVAASILLETDASPPPKPNKNTKLEKGPSSAGNAESTPALQLTRENQWDSAARHKDLEFKDAKQLIVQHNGEEKRFRSVRAKLPIPNDGFFYYEVTILKVTDHGISIGLATEQMPVDEWVGESKGTYGYSNFGEFWGHKFDFNRKRRPLGGKPKFGEGNVVGCGVDLKSRQIIYTHNGVRLETAGLRVGAGELYPCISLYAPGTKIEANFGTKEFRFNIANGI</sequence>
<protein>
    <submittedName>
        <fullName evidence="5">B30.2/SPRY domain-containing protein</fullName>
    </submittedName>
</protein>
<reference evidence="5" key="3">
    <citation type="submission" date="2016-06" db="UniProtKB">
        <authorList>
            <consortium name="WormBaseParasite"/>
        </authorList>
    </citation>
    <scope>IDENTIFICATION</scope>
</reference>
<dbReference type="InterPro" id="IPR044736">
    <property type="entry name" value="Gid1/RanBPM/SPLA_SPRY"/>
</dbReference>
<dbReference type="CDD" id="cd12885">
    <property type="entry name" value="SPRY_RanBP_like"/>
    <property type="match status" value="1"/>
</dbReference>
<keyword evidence="2" id="KW-0732">Signal</keyword>
<accession>A0A183BWT9</accession>
<dbReference type="InterPro" id="IPR043136">
    <property type="entry name" value="B30.2/SPRY_sf"/>
</dbReference>
<proteinExistence type="predicted"/>
<dbReference type="SMART" id="SM00449">
    <property type="entry name" value="SPRY"/>
    <property type="match status" value="1"/>
</dbReference>
<reference evidence="4" key="2">
    <citation type="submission" date="2014-05" db="EMBL/GenBank/DDBJ databases">
        <title>The genome and life-stage specific transcriptomes of Globodera pallida elucidate key aspects of plant parasitism by a cyst nematode.</title>
        <authorList>
            <person name="Cotton J.A."/>
            <person name="Lilley C.J."/>
            <person name="Jones L.M."/>
            <person name="Kikuchi T."/>
            <person name="Reid A.J."/>
            <person name="Thorpe P."/>
            <person name="Tsai I.J."/>
            <person name="Beasley H."/>
            <person name="Blok V."/>
            <person name="Cock P.J.A."/>
            <person name="Van den Akker S.E."/>
            <person name="Holroyd N."/>
            <person name="Hunt M."/>
            <person name="Mantelin S."/>
            <person name="Naghra H."/>
            <person name="Pain A."/>
            <person name="Palomares-Rius J.E."/>
            <person name="Zarowiecki M."/>
            <person name="Berriman M."/>
            <person name="Jones J.T."/>
            <person name="Urwin P.E."/>
        </authorList>
    </citation>
    <scope>NUCLEOTIDE SEQUENCE [LARGE SCALE GENOMIC DNA]</scope>
    <source>
        <strain evidence="4">Lindley</strain>
    </source>
</reference>
<dbReference type="PROSITE" id="PS50188">
    <property type="entry name" value="B302_SPRY"/>
    <property type="match status" value="1"/>
</dbReference>
<dbReference type="InterPro" id="IPR050618">
    <property type="entry name" value="Ubq-SigPath_Reg"/>
</dbReference>
<dbReference type="PANTHER" id="PTHR12864">
    <property type="entry name" value="RAN BINDING PROTEIN 9-RELATED"/>
    <property type="match status" value="1"/>
</dbReference>
<dbReference type="InterPro" id="IPR001870">
    <property type="entry name" value="B30.2/SPRY"/>
</dbReference>
<dbReference type="InterPro" id="IPR013320">
    <property type="entry name" value="ConA-like_dom_sf"/>
</dbReference>
<feature type="chain" id="PRO_5008146714" evidence="2">
    <location>
        <begin position="25"/>
        <end position="235"/>
    </location>
</feature>
<feature type="region of interest" description="Disordered" evidence="1">
    <location>
        <begin position="23"/>
        <end position="54"/>
    </location>
</feature>
<evidence type="ECO:0000256" key="2">
    <source>
        <dbReference type="SAM" id="SignalP"/>
    </source>
</evidence>
<keyword evidence="4" id="KW-1185">Reference proteome</keyword>
<feature type="signal peptide" evidence="2">
    <location>
        <begin position="1"/>
        <end position="24"/>
    </location>
</feature>
<feature type="compositionally biased region" description="Polar residues" evidence="1">
    <location>
        <begin position="42"/>
        <end position="54"/>
    </location>
</feature>
<evidence type="ECO:0000259" key="3">
    <source>
        <dbReference type="PROSITE" id="PS50188"/>
    </source>
</evidence>
<feature type="domain" description="B30.2/SPRY" evidence="3">
    <location>
        <begin position="38"/>
        <end position="227"/>
    </location>
</feature>
<evidence type="ECO:0000256" key="1">
    <source>
        <dbReference type="SAM" id="MobiDB-lite"/>
    </source>
</evidence>
<dbReference type="Gene3D" id="2.60.120.920">
    <property type="match status" value="1"/>
</dbReference>
<name>A0A183BWT9_GLOPA</name>
<dbReference type="InterPro" id="IPR003877">
    <property type="entry name" value="SPRY_dom"/>
</dbReference>